<keyword evidence="4" id="KW-1185">Reference proteome</keyword>
<keyword evidence="2" id="KW-0812">Transmembrane</keyword>
<accession>A0A6A7AD21</accession>
<feature type="transmembrane region" description="Helical" evidence="2">
    <location>
        <begin position="12"/>
        <end position="29"/>
    </location>
</feature>
<dbReference type="EMBL" id="MU006218">
    <property type="protein sequence ID" value="KAF2831152.1"/>
    <property type="molecule type" value="Genomic_DNA"/>
</dbReference>
<organism evidence="3 4">
    <name type="scientific">Ophiobolus disseminans</name>
    <dbReference type="NCBI Taxonomy" id="1469910"/>
    <lineage>
        <taxon>Eukaryota</taxon>
        <taxon>Fungi</taxon>
        <taxon>Dikarya</taxon>
        <taxon>Ascomycota</taxon>
        <taxon>Pezizomycotina</taxon>
        <taxon>Dothideomycetes</taxon>
        <taxon>Pleosporomycetidae</taxon>
        <taxon>Pleosporales</taxon>
        <taxon>Pleosporineae</taxon>
        <taxon>Phaeosphaeriaceae</taxon>
        <taxon>Ophiobolus</taxon>
    </lineage>
</organism>
<dbReference type="InterPro" id="IPR016024">
    <property type="entry name" value="ARM-type_fold"/>
</dbReference>
<dbReference type="OrthoDB" id="5385189at2759"/>
<keyword evidence="2" id="KW-1133">Transmembrane helix</keyword>
<reference evidence="3" key="1">
    <citation type="journal article" date="2020" name="Stud. Mycol.">
        <title>101 Dothideomycetes genomes: a test case for predicting lifestyles and emergence of pathogens.</title>
        <authorList>
            <person name="Haridas S."/>
            <person name="Albert R."/>
            <person name="Binder M."/>
            <person name="Bloem J."/>
            <person name="Labutti K."/>
            <person name="Salamov A."/>
            <person name="Andreopoulos B."/>
            <person name="Baker S."/>
            <person name="Barry K."/>
            <person name="Bills G."/>
            <person name="Bluhm B."/>
            <person name="Cannon C."/>
            <person name="Castanera R."/>
            <person name="Culley D."/>
            <person name="Daum C."/>
            <person name="Ezra D."/>
            <person name="Gonzalez J."/>
            <person name="Henrissat B."/>
            <person name="Kuo A."/>
            <person name="Liang C."/>
            <person name="Lipzen A."/>
            <person name="Lutzoni F."/>
            <person name="Magnuson J."/>
            <person name="Mondo S."/>
            <person name="Nolan M."/>
            <person name="Ohm R."/>
            <person name="Pangilinan J."/>
            <person name="Park H.-J."/>
            <person name="Ramirez L."/>
            <person name="Alfaro M."/>
            <person name="Sun H."/>
            <person name="Tritt A."/>
            <person name="Yoshinaga Y."/>
            <person name="Zwiers L.-H."/>
            <person name="Turgeon B."/>
            <person name="Goodwin S."/>
            <person name="Spatafora J."/>
            <person name="Crous P."/>
            <person name="Grigoriev I."/>
        </authorList>
    </citation>
    <scope>NUCLEOTIDE SEQUENCE</scope>
    <source>
        <strain evidence="3">CBS 113818</strain>
    </source>
</reference>
<evidence type="ECO:0000313" key="4">
    <source>
        <dbReference type="Proteomes" id="UP000799424"/>
    </source>
</evidence>
<keyword evidence="2" id="KW-0472">Membrane</keyword>
<evidence type="ECO:0000313" key="3">
    <source>
        <dbReference type="EMBL" id="KAF2831152.1"/>
    </source>
</evidence>
<protein>
    <submittedName>
        <fullName evidence="3">Uncharacterized protein</fullName>
    </submittedName>
</protein>
<dbReference type="AlphaFoldDB" id="A0A6A7AD21"/>
<dbReference type="SUPFAM" id="SSF48371">
    <property type="entry name" value="ARM repeat"/>
    <property type="match status" value="1"/>
</dbReference>
<evidence type="ECO:0000256" key="2">
    <source>
        <dbReference type="SAM" id="Phobius"/>
    </source>
</evidence>
<gene>
    <name evidence="3" type="ORF">CC86DRAFT_135372</name>
</gene>
<evidence type="ECO:0000256" key="1">
    <source>
        <dbReference type="SAM" id="MobiDB-lite"/>
    </source>
</evidence>
<proteinExistence type="predicted"/>
<feature type="compositionally biased region" description="Pro residues" evidence="1">
    <location>
        <begin position="45"/>
        <end position="61"/>
    </location>
</feature>
<name>A0A6A7AD21_9PLEO</name>
<feature type="region of interest" description="Disordered" evidence="1">
    <location>
        <begin position="40"/>
        <end position="65"/>
    </location>
</feature>
<sequence length="233" mass="25966">MAPSLANIPDRYLWLGLGVFTFFAVQHVSRGLRTIRALTELHNPPSSPPLPSQPAHLPPNPTHQEDAIKTSSLLTLATSPNIDIRNSATKILCHRFYANRAAKKLLVKDLNSKNEEIRHRAHLAFDLLATHDALRDISVPSPSEGWRVHEPAVPRAEADAADLRRRRREAVVIHDGDAERGGDVYMRDREGRMLSEEVAGLQESIAQLREADRILQAGLDELIAGRAVRRQMG</sequence>
<dbReference type="Proteomes" id="UP000799424">
    <property type="component" value="Unassembled WGS sequence"/>
</dbReference>